<dbReference type="AlphaFoldDB" id="R0CER8"/>
<evidence type="ECO:0000313" key="2">
    <source>
        <dbReference type="Proteomes" id="UP000013280"/>
    </source>
</evidence>
<proteinExistence type="predicted"/>
<dbReference type="Proteomes" id="UP000013280">
    <property type="component" value="Unassembled WGS sequence"/>
</dbReference>
<accession>R0CER8</accession>
<reference evidence="1 2" key="1">
    <citation type="journal article" date="2013" name="Genome Announc.">
        <title>Draft Genome Sequence for Ralstonia sp. Strain OR214, a Bacterium with Potential for Bioremediation.</title>
        <authorList>
            <person name="Utturkar S.M."/>
            <person name="Bollmann A."/>
            <person name="Brzoska R.M."/>
            <person name="Klingeman D.M."/>
            <person name="Epstein S.E."/>
            <person name="Palumbo A.V."/>
            <person name="Brown S.D."/>
        </authorList>
    </citation>
    <scope>NUCLEOTIDE SEQUENCE [LARGE SCALE GENOMIC DNA]</scope>
    <source>
        <strain evidence="1 2">OR214</strain>
    </source>
</reference>
<evidence type="ECO:0000313" key="1">
    <source>
        <dbReference type="EMBL" id="ENZ75406.1"/>
    </source>
</evidence>
<sequence>MTVFCYRQTELGEGIGSWLEPTSSDALVPEGLSNVHSVRLGDTEVGSSQDEGVAERLLAGVIVAPCYILKVSLREKHGLRFALPHI</sequence>
<protein>
    <submittedName>
        <fullName evidence="1">Uncharacterized protein</fullName>
    </submittedName>
</protein>
<dbReference type="EMBL" id="APMQ01000017">
    <property type="protein sequence ID" value="ENZ75406.1"/>
    <property type="molecule type" value="Genomic_DNA"/>
</dbReference>
<organism evidence="1 2">
    <name type="scientific">Ralstonia pickettii OR214</name>
    <dbReference type="NCBI Taxonomy" id="1264675"/>
    <lineage>
        <taxon>Bacteria</taxon>
        <taxon>Pseudomonadati</taxon>
        <taxon>Pseudomonadota</taxon>
        <taxon>Betaproteobacteria</taxon>
        <taxon>Burkholderiales</taxon>
        <taxon>Burkholderiaceae</taxon>
        <taxon>Ralstonia</taxon>
    </lineage>
</organism>
<gene>
    <name evidence="1" type="ORF">OR214_04643</name>
</gene>
<comment type="caution">
    <text evidence="1">The sequence shown here is derived from an EMBL/GenBank/DDBJ whole genome shotgun (WGS) entry which is preliminary data.</text>
</comment>
<name>R0CER8_RALPI</name>